<dbReference type="AlphaFoldDB" id="A0A444UA92"/>
<proteinExistence type="predicted"/>
<dbReference type="EMBL" id="SCEB01214951">
    <property type="protein sequence ID" value="RXM32076.1"/>
    <property type="molecule type" value="Genomic_DNA"/>
</dbReference>
<protein>
    <submittedName>
        <fullName evidence="1">Uncharacterized protein</fullName>
    </submittedName>
</protein>
<accession>A0A444UA92</accession>
<name>A0A444UA92_ACIRT</name>
<organism evidence="1 2">
    <name type="scientific">Acipenser ruthenus</name>
    <name type="common">Sterlet sturgeon</name>
    <dbReference type="NCBI Taxonomy" id="7906"/>
    <lineage>
        <taxon>Eukaryota</taxon>
        <taxon>Metazoa</taxon>
        <taxon>Chordata</taxon>
        <taxon>Craniata</taxon>
        <taxon>Vertebrata</taxon>
        <taxon>Euteleostomi</taxon>
        <taxon>Actinopterygii</taxon>
        <taxon>Chondrostei</taxon>
        <taxon>Acipenseriformes</taxon>
        <taxon>Acipenseridae</taxon>
        <taxon>Acipenser</taxon>
    </lineage>
</organism>
<gene>
    <name evidence="1" type="ORF">EOD39_6395</name>
</gene>
<comment type="caution">
    <text evidence="1">The sequence shown here is derived from an EMBL/GenBank/DDBJ whole genome shotgun (WGS) entry which is preliminary data.</text>
</comment>
<reference evidence="1 2" key="1">
    <citation type="submission" date="2019-01" db="EMBL/GenBank/DDBJ databases">
        <title>Draft Genome and Complete Hox-Cluster Characterization of the Sterlet Sturgeon (Acipenser ruthenus).</title>
        <authorList>
            <person name="Wei Q."/>
        </authorList>
    </citation>
    <scope>NUCLEOTIDE SEQUENCE [LARGE SCALE GENOMIC DNA]</scope>
    <source>
        <strain evidence="1">WHYD16114868_AA</strain>
        <tissue evidence="1">Blood</tissue>
    </source>
</reference>
<sequence length="100" mass="11187">MKQKTADISRAKLSALEVGGCVLLANKQERACLKLVDLWEKQPYIVVANKADVSVYTVQREHGGSERTVHWNLLAQCKLLPLDHQDPEFPVDQTNSGESK</sequence>
<keyword evidence="2" id="KW-1185">Reference proteome</keyword>
<dbReference type="Proteomes" id="UP000289886">
    <property type="component" value="Unassembled WGS sequence"/>
</dbReference>
<evidence type="ECO:0000313" key="1">
    <source>
        <dbReference type="EMBL" id="RXM32076.1"/>
    </source>
</evidence>
<evidence type="ECO:0000313" key="2">
    <source>
        <dbReference type="Proteomes" id="UP000289886"/>
    </source>
</evidence>